<reference evidence="1 3" key="2">
    <citation type="journal article" date="2019" name="PLoS Negl. Trop. Dis.">
        <title>Revisiting the worldwide diversity of Leptospira species in the environment.</title>
        <authorList>
            <person name="Vincent A.T."/>
            <person name="Schiettekatte O."/>
            <person name="Bourhy P."/>
            <person name="Veyrier F.J."/>
            <person name="Picardeau M."/>
        </authorList>
    </citation>
    <scope>NUCLEOTIDE SEQUENCE [LARGE SCALE GENOMIC DNA]</scope>
    <source>
        <strain evidence="1 3">201800280</strain>
        <strain evidence="2">201800281</strain>
    </source>
</reference>
<reference evidence="2" key="1">
    <citation type="submission" date="2018-10" db="EMBL/GenBank/DDBJ databases">
        <authorList>
            <person name="Vincent A.T."/>
            <person name="Schiettekatte O."/>
            <person name="Bourhy P."/>
            <person name="Veyrier F.J."/>
            <person name="Picardeau M."/>
        </authorList>
    </citation>
    <scope>NUCLEOTIDE SEQUENCE</scope>
    <source>
        <strain evidence="2">201800281</strain>
    </source>
</reference>
<accession>A0A4R9IP19</accession>
<comment type="caution">
    <text evidence="1">The sequence shown here is derived from an EMBL/GenBank/DDBJ whole genome shotgun (WGS) entry which is preliminary data.</text>
</comment>
<dbReference type="RefSeq" id="WP_135749458.1">
    <property type="nucleotide sequence ID" value="NZ_RQFL01000022.1"/>
</dbReference>
<dbReference type="Proteomes" id="UP000297394">
    <property type="component" value="Unassembled WGS sequence"/>
</dbReference>
<evidence type="ECO:0000313" key="3">
    <source>
        <dbReference type="Proteomes" id="UP000297394"/>
    </source>
</evidence>
<evidence type="ECO:0000313" key="2">
    <source>
        <dbReference type="EMBL" id="TGK92208.1"/>
    </source>
</evidence>
<gene>
    <name evidence="1" type="ORF">EHQ23_02390</name>
    <name evidence="2" type="ORF">EHQ26_09535</name>
</gene>
<dbReference type="EMBL" id="RQFL01000022">
    <property type="protein sequence ID" value="TGK92208.1"/>
    <property type="molecule type" value="Genomic_DNA"/>
</dbReference>
<evidence type="ECO:0000313" key="4">
    <source>
        <dbReference type="Proteomes" id="UP000297918"/>
    </source>
</evidence>
<protein>
    <submittedName>
        <fullName evidence="1">Uncharacterized protein</fullName>
    </submittedName>
</protein>
<dbReference type="OrthoDB" id="343766at2"/>
<keyword evidence="4" id="KW-1185">Reference proteome</keyword>
<dbReference type="EMBL" id="RQFM01000007">
    <property type="protein sequence ID" value="TGK89985.1"/>
    <property type="molecule type" value="Genomic_DNA"/>
</dbReference>
<dbReference type="Proteomes" id="UP000297918">
    <property type="component" value="Unassembled WGS sequence"/>
</dbReference>
<name>A0A4R9IP19_9LEPT</name>
<organism evidence="1 3">
    <name type="scientific">Leptospira bourretii</name>
    <dbReference type="NCBI Taxonomy" id="2484962"/>
    <lineage>
        <taxon>Bacteria</taxon>
        <taxon>Pseudomonadati</taxon>
        <taxon>Spirochaetota</taxon>
        <taxon>Spirochaetia</taxon>
        <taxon>Leptospirales</taxon>
        <taxon>Leptospiraceae</taxon>
        <taxon>Leptospira</taxon>
    </lineage>
</organism>
<evidence type="ECO:0000313" key="1">
    <source>
        <dbReference type="EMBL" id="TGK89985.1"/>
    </source>
</evidence>
<sequence length="340" mass="39469">MNNEEALNAIEIILIYELSQLRENKRTWAEKDGSLEYPNLNILLATYNFLNQNSKDSIIANFESRIKNSTEGIFNTHGIETADKEQSYEPNRYYSSEIPLLFQFLCFVKSNEFAINSISKIHPFNTTYLITQYLIYLIDNNLFKFNIIETNKLLKTLDKDFTLTSKEWCNIFKQKATNLMTKQITSIVGKNNIEINQDKLLLLDIVQKNNFDRTLSDFIIQLNENSIFESSYTLSGLISNFRNFWETFIITVAEKISERTLIPIETSEKTKIANSRLYIKRELKLSDNDHALISRFVDILHSEGGHAFTSTKEYFRLTKNIGIEILLLIASKFDVKINGV</sequence>
<dbReference type="AlphaFoldDB" id="A0A4R9IP19"/>
<proteinExistence type="predicted"/>